<feature type="signal peptide" evidence="1">
    <location>
        <begin position="1"/>
        <end position="22"/>
    </location>
</feature>
<protein>
    <recommendedName>
        <fullName evidence="3">Secreted protein</fullName>
    </recommendedName>
</protein>
<name>A0A024U479_9STRA</name>
<gene>
    <name evidence="2" type="ORF">H310_06683</name>
</gene>
<dbReference type="GeneID" id="20083733"/>
<evidence type="ECO:0000313" key="2">
    <source>
        <dbReference type="EMBL" id="ETW01054.1"/>
    </source>
</evidence>
<keyword evidence="1" id="KW-0732">Signal</keyword>
<sequence length="126" mass="14306">MIRKPLVQVLVFLCIALRPIRQQAPPCERPESMRCSCRGVHFLDPLFLNSNGPLALAHCGGSSRCFDDFGALNQHTRCTNRFRRIVRCRRRFGRITGQPSQGHCVWNLGRQSGIRSTILGRSGCRR</sequence>
<evidence type="ECO:0000256" key="1">
    <source>
        <dbReference type="SAM" id="SignalP"/>
    </source>
</evidence>
<evidence type="ECO:0008006" key="3">
    <source>
        <dbReference type="Google" id="ProtNLM"/>
    </source>
</evidence>
<reference evidence="2" key="1">
    <citation type="submission" date="2013-12" db="EMBL/GenBank/DDBJ databases">
        <title>The Genome Sequence of Aphanomyces invadans NJM9701.</title>
        <authorList>
            <consortium name="The Broad Institute Genomics Platform"/>
            <person name="Russ C."/>
            <person name="Tyler B."/>
            <person name="van West P."/>
            <person name="Dieguez-Uribeondo J."/>
            <person name="Young S.K."/>
            <person name="Zeng Q."/>
            <person name="Gargeya S."/>
            <person name="Fitzgerald M."/>
            <person name="Abouelleil A."/>
            <person name="Alvarado L."/>
            <person name="Chapman S.B."/>
            <person name="Gainer-Dewar J."/>
            <person name="Goldberg J."/>
            <person name="Griggs A."/>
            <person name="Gujja S."/>
            <person name="Hansen M."/>
            <person name="Howarth C."/>
            <person name="Imamovic A."/>
            <person name="Ireland A."/>
            <person name="Larimer J."/>
            <person name="McCowan C."/>
            <person name="Murphy C."/>
            <person name="Pearson M."/>
            <person name="Poon T.W."/>
            <person name="Priest M."/>
            <person name="Roberts A."/>
            <person name="Saif S."/>
            <person name="Shea T."/>
            <person name="Sykes S."/>
            <person name="Wortman J."/>
            <person name="Nusbaum C."/>
            <person name="Birren B."/>
        </authorList>
    </citation>
    <scope>NUCLEOTIDE SEQUENCE [LARGE SCALE GENOMIC DNA]</scope>
    <source>
        <strain evidence="2">NJM9701</strain>
    </source>
</reference>
<dbReference type="AlphaFoldDB" id="A0A024U479"/>
<accession>A0A024U479</accession>
<dbReference type="VEuPathDB" id="FungiDB:H310_06683"/>
<feature type="chain" id="PRO_5001534924" description="Secreted protein" evidence="1">
    <location>
        <begin position="23"/>
        <end position="126"/>
    </location>
</feature>
<organism evidence="2">
    <name type="scientific">Aphanomyces invadans</name>
    <dbReference type="NCBI Taxonomy" id="157072"/>
    <lineage>
        <taxon>Eukaryota</taxon>
        <taxon>Sar</taxon>
        <taxon>Stramenopiles</taxon>
        <taxon>Oomycota</taxon>
        <taxon>Saprolegniomycetes</taxon>
        <taxon>Saprolegniales</taxon>
        <taxon>Verrucalvaceae</taxon>
        <taxon>Aphanomyces</taxon>
    </lineage>
</organism>
<dbReference type="EMBL" id="KI913963">
    <property type="protein sequence ID" value="ETW01054.1"/>
    <property type="molecule type" value="Genomic_DNA"/>
</dbReference>
<dbReference type="RefSeq" id="XP_008870052.1">
    <property type="nucleotide sequence ID" value="XM_008871830.1"/>
</dbReference>
<proteinExistence type="predicted"/>